<evidence type="ECO:0000256" key="1">
    <source>
        <dbReference type="SAM" id="MobiDB-lite"/>
    </source>
</evidence>
<feature type="region of interest" description="Disordered" evidence="1">
    <location>
        <begin position="1"/>
        <end position="57"/>
    </location>
</feature>
<keyword evidence="3" id="KW-1185">Reference proteome</keyword>
<dbReference type="EMBL" id="CP092875">
    <property type="protein sequence ID" value="UYV76273.1"/>
    <property type="molecule type" value="Genomic_DNA"/>
</dbReference>
<evidence type="ECO:0000313" key="3">
    <source>
        <dbReference type="Proteomes" id="UP001235939"/>
    </source>
</evidence>
<dbReference type="Proteomes" id="UP001235939">
    <property type="component" value="Chromosome 13"/>
</dbReference>
<accession>A0ABY6L8Q3</accession>
<feature type="compositionally biased region" description="Gly residues" evidence="1">
    <location>
        <begin position="17"/>
        <end position="29"/>
    </location>
</feature>
<name>A0ABY6L8Q3_9ARAC</name>
<evidence type="ECO:0000313" key="2">
    <source>
        <dbReference type="EMBL" id="UYV76273.1"/>
    </source>
</evidence>
<proteinExistence type="predicted"/>
<sequence>MWCRTELRPSQRMYHKGGSGKQRGFGFGGFQVSSSKKESTKLSQSPLAPPSAANKRGYMGLHDITQNAIYPVYGMQNKKPKTEEE</sequence>
<protein>
    <submittedName>
        <fullName evidence="2">DDX42</fullName>
    </submittedName>
</protein>
<gene>
    <name evidence="2" type="ORF">LAZ67_13003231</name>
</gene>
<reference evidence="2 3" key="1">
    <citation type="submission" date="2022-01" db="EMBL/GenBank/DDBJ databases">
        <title>A chromosomal length assembly of Cordylochernes scorpioides.</title>
        <authorList>
            <person name="Zeh D."/>
            <person name="Zeh J."/>
        </authorList>
    </citation>
    <scope>NUCLEOTIDE SEQUENCE [LARGE SCALE GENOMIC DNA]</scope>
    <source>
        <strain evidence="2">IN4F17</strain>
        <tissue evidence="2">Whole Body</tissue>
    </source>
</reference>
<organism evidence="2 3">
    <name type="scientific">Cordylochernes scorpioides</name>
    <dbReference type="NCBI Taxonomy" id="51811"/>
    <lineage>
        <taxon>Eukaryota</taxon>
        <taxon>Metazoa</taxon>
        <taxon>Ecdysozoa</taxon>
        <taxon>Arthropoda</taxon>
        <taxon>Chelicerata</taxon>
        <taxon>Arachnida</taxon>
        <taxon>Pseudoscorpiones</taxon>
        <taxon>Cheliferoidea</taxon>
        <taxon>Chernetidae</taxon>
        <taxon>Cordylochernes</taxon>
    </lineage>
</organism>